<evidence type="ECO:0000313" key="1">
    <source>
        <dbReference type="EMBL" id="CAL8145503.1"/>
    </source>
</evidence>
<dbReference type="EMBL" id="CAXLJM020000164">
    <property type="protein sequence ID" value="CAL8145503.1"/>
    <property type="molecule type" value="Genomic_DNA"/>
</dbReference>
<comment type="caution">
    <text evidence="1">The sequence shown here is derived from an EMBL/GenBank/DDBJ whole genome shotgun (WGS) entry which is preliminary data.</text>
</comment>
<evidence type="ECO:0000313" key="2">
    <source>
        <dbReference type="Proteomes" id="UP001642540"/>
    </source>
</evidence>
<gene>
    <name evidence="1" type="ORF">ODALV1_LOCUS30513</name>
</gene>
<reference evidence="1 2" key="1">
    <citation type="submission" date="2024-08" db="EMBL/GenBank/DDBJ databases">
        <authorList>
            <person name="Cucini C."/>
            <person name="Frati F."/>
        </authorList>
    </citation>
    <scope>NUCLEOTIDE SEQUENCE [LARGE SCALE GENOMIC DNA]</scope>
</reference>
<accession>A0ABP1S7E7</accession>
<sequence length="180" mass="20157">MAAIAGIYGMGDDPFGLCRNPKVYGQSFHPLQHQQYQQHEKTFESLRGRRAVEPDLPPVDDEIRAAGNVQRVVRSQPPIPPPQATPPAYHQAVNPPPPIVGKDPNIHDALIQLLQQQQTLTHDQAQIQRVGYEDLHAAMRGLNANQGLPVHRFGNIRRIEQQQPVDILKIHGRPMNNLPV</sequence>
<proteinExistence type="predicted"/>
<keyword evidence="2" id="KW-1185">Reference proteome</keyword>
<dbReference type="Proteomes" id="UP001642540">
    <property type="component" value="Unassembled WGS sequence"/>
</dbReference>
<protein>
    <submittedName>
        <fullName evidence="1">Uncharacterized protein</fullName>
    </submittedName>
</protein>
<organism evidence="1 2">
    <name type="scientific">Orchesella dallaii</name>
    <dbReference type="NCBI Taxonomy" id="48710"/>
    <lineage>
        <taxon>Eukaryota</taxon>
        <taxon>Metazoa</taxon>
        <taxon>Ecdysozoa</taxon>
        <taxon>Arthropoda</taxon>
        <taxon>Hexapoda</taxon>
        <taxon>Collembola</taxon>
        <taxon>Entomobryomorpha</taxon>
        <taxon>Entomobryoidea</taxon>
        <taxon>Orchesellidae</taxon>
        <taxon>Orchesellinae</taxon>
        <taxon>Orchesella</taxon>
    </lineage>
</organism>
<name>A0ABP1S7E7_9HEXA</name>